<evidence type="ECO:0000256" key="3">
    <source>
        <dbReference type="ARBA" id="ARBA00023157"/>
    </source>
</evidence>
<dbReference type="CDD" id="cd02966">
    <property type="entry name" value="TlpA_like_family"/>
    <property type="match status" value="1"/>
</dbReference>
<dbReference type="PANTHER" id="PTHR42852:SF6">
    <property type="entry name" value="THIOL:DISULFIDE INTERCHANGE PROTEIN DSBE"/>
    <property type="match status" value="1"/>
</dbReference>
<dbReference type="InterPro" id="IPR050553">
    <property type="entry name" value="Thioredoxin_ResA/DsbE_sf"/>
</dbReference>
<dbReference type="eggNOG" id="COG0526">
    <property type="taxonomic scope" value="Bacteria"/>
</dbReference>
<dbReference type="HOGENOM" id="CLU_579888_0_0_10"/>
<comment type="subcellular location">
    <subcellularLocation>
        <location evidence="1">Cell envelope</location>
    </subcellularLocation>
</comment>
<proteinExistence type="predicted"/>
<dbReference type="InterPro" id="IPR036249">
    <property type="entry name" value="Thioredoxin-like_sf"/>
</dbReference>
<dbReference type="RefSeq" id="WP_012925395.1">
    <property type="nucleotide sequence ID" value="NC_013730.1"/>
</dbReference>
<reference evidence="6 7" key="1">
    <citation type="journal article" date="2010" name="Stand. Genomic Sci.">
        <title>Complete genome sequence of Spirosoma linguale type strain (1).</title>
        <authorList>
            <person name="Lail K."/>
            <person name="Sikorski J."/>
            <person name="Saunders E."/>
            <person name="Lapidus A."/>
            <person name="Glavina Del Rio T."/>
            <person name="Copeland A."/>
            <person name="Tice H."/>
            <person name="Cheng J.-F."/>
            <person name="Lucas S."/>
            <person name="Nolan M."/>
            <person name="Bruce D."/>
            <person name="Goodwin L."/>
            <person name="Pitluck S."/>
            <person name="Ivanova N."/>
            <person name="Mavromatis K."/>
            <person name="Ovchinnikova G."/>
            <person name="Pati A."/>
            <person name="Chen A."/>
            <person name="Palaniappan K."/>
            <person name="Land M."/>
            <person name="Hauser L."/>
            <person name="Chang Y.-J."/>
            <person name="Jeffries C.D."/>
            <person name="Chain P."/>
            <person name="Brettin T."/>
            <person name="Detter J.C."/>
            <person name="Schuetze A."/>
            <person name="Rohde M."/>
            <person name="Tindall B.J."/>
            <person name="Goeker M."/>
            <person name="Bristow J."/>
            <person name="Eisen J.A."/>
            <person name="Markowitz V."/>
            <person name="Hugenholtz P."/>
            <person name="Kyrpides N.C."/>
            <person name="Klenk H.-P."/>
            <person name="Chen F."/>
        </authorList>
    </citation>
    <scope>NUCLEOTIDE SEQUENCE [LARGE SCALE GENOMIC DNA]</scope>
    <source>
        <strain evidence="7">ATCC 33905 / DSM 74 / LMG 10896 / Claus 1</strain>
    </source>
</reference>
<dbReference type="PANTHER" id="PTHR42852">
    <property type="entry name" value="THIOL:DISULFIDE INTERCHANGE PROTEIN DSBE"/>
    <property type="match status" value="1"/>
</dbReference>
<name>D2QH77_SPILD</name>
<keyword evidence="7" id="KW-1185">Reference proteome</keyword>
<gene>
    <name evidence="6" type="ordered locus">Slin_0780</name>
</gene>
<feature type="domain" description="Thioredoxin" evidence="5">
    <location>
        <begin position="326"/>
        <end position="470"/>
    </location>
</feature>
<dbReference type="EMBL" id="CP001769">
    <property type="protein sequence ID" value="ADB36843.1"/>
    <property type="molecule type" value="Genomic_DNA"/>
</dbReference>
<protein>
    <submittedName>
        <fullName evidence="6">Redoxin domain protein</fullName>
    </submittedName>
</protein>
<keyword evidence="4" id="KW-0676">Redox-active center</keyword>
<dbReference type="Gene3D" id="3.40.30.10">
    <property type="entry name" value="Glutaredoxin"/>
    <property type="match status" value="1"/>
</dbReference>
<dbReference type="PROSITE" id="PS51352">
    <property type="entry name" value="THIOREDOXIN_2"/>
    <property type="match status" value="1"/>
</dbReference>
<dbReference type="InterPro" id="IPR013740">
    <property type="entry name" value="Redoxin"/>
</dbReference>
<keyword evidence="3" id="KW-1015">Disulfide bond</keyword>
<dbReference type="GO" id="GO:0030313">
    <property type="term" value="C:cell envelope"/>
    <property type="evidence" value="ECO:0007669"/>
    <property type="project" value="UniProtKB-SubCell"/>
</dbReference>
<dbReference type="SMR" id="D2QH77"/>
<dbReference type="AlphaFoldDB" id="D2QH77"/>
<dbReference type="KEGG" id="sli:Slin_0780"/>
<accession>D2QH77</accession>
<evidence type="ECO:0000256" key="4">
    <source>
        <dbReference type="ARBA" id="ARBA00023284"/>
    </source>
</evidence>
<dbReference type="SUPFAM" id="SSF52833">
    <property type="entry name" value="Thioredoxin-like"/>
    <property type="match status" value="1"/>
</dbReference>
<evidence type="ECO:0000259" key="5">
    <source>
        <dbReference type="PROSITE" id="PS51352"/>
    </source>
</evidence>
<sequence>MKIDISNPYPLILAYLLYIGHQNLSAKNIIPHPEEPNCYLDSIKIIVNKKKQKSQLEFEDYFGNKLTLQKGENVLFAPLIIKDVDWRHQTKFIFDKPIALMQFIQNDQGYWCIKAGNDNLDKEFNFDVHYRQEISPILTSGWARLKFVNANYMQDVQKRKNDIDKYFSVKGDYLNSYASKYGLSRSFITKWQTIIKYEKLSSMLFVGSNYQKWPKLYLTELNKIIYEFNDDYLYLSDYREGCIQLLHLKAFLMLGKDVTLSQYYELAERSYTGKTKEYILLTLLLQSQDKYSDIKTTNFEYGKLVKKYLGSCQVKEFCEYLSKSKLPNKINTYNYQLLNIDRKQVDFSEITKQATINYIDFWASWCVPCRAEMPDSKKLSEEYTAKGINFIYISIDENSAAWERAMNQIGLPKKNSFLLPYFKKSQLYKKYNISTIPRYLLIDKQGNLISDDAPRPSDPKIREKLNNLLKK</sequence>
<organism evidence="6 7">
    <name type="scientific">Spirosoma linguale (strain ATCC 33905 / DSM 74 / LMG 10896 / Claus 1)</name>
    <dbReference type="NCBI Taxonomy" id="504472"/>
    <lineage>
        <taxon>Bacteria</taxon>
        <taxon>Pseudomonadati</taxon>
        <taxon>Bacteroidota</taxon>
        <taxon>Cytophagia</taxon>
        <taxon>Cytophagales</taxon>
        <taxon>Cytophagaceae</taxon>
        <taxon>Spirosoma</taxon>
    </lineage>
</organism>
<dbReference type="Proteomes" id="UP000002028">
    <property type="component" value="Chromosome"/>
</dbReference>
<evidence type="ECO:0000313" key="6">
    <source>
        <dbReference type="EMBL" id="ADB36843.1"/>
    </source>
</evidence>
<keyword evidence="2" id="KW-0201">Cytochrome c-type biogenesis</keyword>
<dbReference type="STRING" id="504472.Slin_0780"/>
<dbReference type="Pfam" id="PF08534">
    <property type="entry name" value="Redoxin"/>
    <property type="match status" value="1"/>
</dbReference>
<evidence type="ECO:0000313" key="7">
    <source>
        <dbReference type="Proteomes" id="UP000002028"/>
    </source>
</evidence>
<evidence type="ECO:0000256" key="2">
    <source>
        <dbReference type="ARBA" id="ARBA00022748"/>
    </source>
</evidence>
<evidence type="ECO:0000256" key="1">
    <source>
        <dbReference type="ARBA" id="ARBA00004196"/>
    </source>
</evidence>
<dbReference type="GO" id="GO:0017004">
    <property type="term" value="P:cytochrome complex assembly"/>
    <property type="evidence" value="ECO:0007669"/>
    <property type="project" value="UniProtKB-KW"/>
</dbReference>
<dbReference type="InterPro" id="IPR013766">
    <property type="entry name" value="Thioredoxin_domain"/>
</dbReference>